<sequence length="217" mass="22234">MDIGIGPRPEVLRREVIGVAVTVASVLAVSAAAGVAWGLLAPTQRLRVTRPGRGAALTGESLHVFDALGMFLCLGAVIAVLATVAAWRVRALRGPALVLGLLVASALGAAVMKWTGEWVAGVRNPRPDTLSVGQIVTLPAEIGTDLALLVQPLLAALVLLFLAALHPGADLGSGAAGLLGDLRPADFDDDADDFALPTGAQQYRPSGDFDPSSQPRG</sequence>
<gene>
    <name evidence="3" type="ORF">ACFO5K_02965</name>
</gene>
<keyword evidence="2" id="KW-0472">Membrane</keyword>
<evidence type="ECO:0000256" key="2">
    <source>
        <dbReference type="SAM" id="Phobius"/>
    </source>
</evidence>
<accession>A0ABV8VE09</accession>
<reference evidence="4" key="1">
    <citation type="journal article" date="2019" name="Int. J. Syst. Evol. Microbiol.">
        <title>The Global Catalogue of Microorganisms (GCM) 10K type strain sequencing project: providing services to taxonomists for standard genome sequencing and annotation.</title>
        <authorList>
            <consortium name="The Broad Institute Genomics Platform"/>
            <consortium name="The Broad Institute Genome Sequencing Center for Infectious Disease"/>
            <person name="Wu L."/>
            <person name="Ma J."/>
        </authorList>
    </citation>
    <scope>NUCLEOTIDE SEQUENCE [LARGE SCALE GENOMIC DNA]</scope>
    <source>
        <strain evidence="4">IBRC-M 10490</strain>
    </source>
</reference>
<organism evidence="3 4">
    <name type="scientific">Nocardia halotolerans</name>
    <dbReference type="NCBI Taxonomy" id="1755878"/>
    <lineage>
        <taxon>Bacteria</taxon>
        <taxon>Bacillati</taxon>
        <taxon>Actinomycetota</taxon>
        <taxon>Actinomycetes</taxon>
        <taxon>Mycobacteriales</taxon>
        <taxon>Nocardiaceae</taxon>
        <taxon>Nocardia</taxon>
    </lineage>
</organism>
<name>A0ABV8VE09_9NOCA</name>
<evidence type="ECO:0000256" key="1">
    <source>
        <dbReference type="SAM" id="MobiDB-lite"/>
    </source>
</evidence>
<keyword evidence="4" id="KW-1185">Reference proteome</keyword>
<dbReference type="EMBL" id="JBHSDL010000004">
    <property type="protein sequence ID" value="MFC4373052.1"/>
    <property type="molecule type" value="Genomic_DNA"/>
</dbReference>
<protein>
    <submittedName>
        <fullName evidence="3">DUF2567 domain-containing protein</fullName>
    </submittedName>
</protein>
<evidence type="ECO:0000313" key="3">
    <source>
        <dbReference type="EMBL" id="MFC4373052.1"/>
    </source>
</evidence>
<feature type="transmembrane region" description="Helical" evidence="2">
    <location>
        <begin position="67"/>
        <end position="89"/>
    </location>
</feature>
<feature type="transmembrane region" description="Helical" evidence="2">
    <location>
        <begin position="16"/>
        <end position="40"/>
    </location>
</feature>
<dbReference type="Pfam" id="PF10821">
    <property type="entry name" value="DUF2567"/>
    <property type="match status" value="1"/>
</dbReference>
<keyword evidence="2" id="KW-1133">Transmembrane helix</keyword>
<evidence type="ECO:0000313" key="4">
    <source>
        <dbReference type="Proteomes" id="UP001595844"/>
    </source>
</evidence>
<proteinExistence type="predicted"/>
<feature type="transmembrane region" description="Helical" evidence="2">
    <location>
        <begin position="146"/>
        <end position="165"/>
    </location>
</feature>
<comment type="caution">
    <text evidence="3">The sequence shown here is derived from an EMBL/GenBank/DDBJ whole genome shotgun (WGS) entry which is preliminary data.</text>
</comment>
<feature type="transmembrane region" description="Helical" evidence="2">
    <location>
        <begin position="96"/>
        <end position="115"/>
    </location>
</feature>
<keyword evidence="2" id="KW-0812">Transmembrane</keyword>
<dbReference type="InterPro" id="IPR021213">
    <property type="entry name" value="DUF2567"/>
</dbReference>
<feature type="region of interest" description="Disordered" evidence="1">
    <location>
        <begin position="190"/>
        <end position="217"/>
    </location>
</feature>
<dbReference type="Proteomes" id="UP001595844">
    <property type="component" value="Unassembled WGS sequence"/>
</dbReference>
<dbReference type="RefSeq" id="WP_378555575.1">
    <property type="nucleotide sequence ID" value="NZ_JBHSDL010000004.1"/>
</dbReference>